<evidence type="ECO:0000313" key="10">
    <source>
        <dbReference type="Proteomes" id="UP001164286"/>
    </source>
</evidence>
<feature type="domain" description="Metallo-beta-lactamase" evidence="8">
    <location>
        <begin position="322"/>
        <end position="488"/>
    </location>
</feature>
<dbReference type="PANTHER" id="PTHR23240:SF6">
    <property type="entry name" value="DNA CROSS-LINK REPAIR 1A PROTEIN"/>
    <property type="match status" value="1"/>
</dbReference>
<evidence type="ECO:0000256" key="1">
    <source>
        <dbReference type="ARBA" id="ARBA00004123"/>
    </source>
</evidence>
<sequence>MRTSSASKKGKEKEVYGNEADPVVISDDEMTGDASSVVTPAPKAPVVRKESGLKRRKMSPPRPSPPLPSEPPPFANVPDFQPPPTWPEIINTAPDPAEEEGEDGDEHDRDDDSIAGRDYDHLLDSDDPDEGDEGDGEEDADGNRCETTILDLEEAEAEEIVPLDQPPGPPGRRQPSPTGSIGLNMGGLNLDMEWGEDMEEGMGMEDFGAEEGFDGEKHINSCLDTSSKSNSKSKPTSRPISSFNAFTPRPSASPSPPPDPKAGAGPNAFSVLMSGHKEREQWKDAEIDLSRNGTRIAGRRKAPFYKVMTGMPVAVDAFRYGAVPKVTAYLLSHAHSDHYTNLSKSWTHGPIYCSKTTGNLIIHMLGVEPQWVHGLDEDIPFEMPNTGGVKVTVIEANHCPGSSIFLFEGPQTVNAGDGGFRSPYVGSKRIFRYLHCGDFRACPKMVLHPDIARAKIDTCYLDTTYLNPKYCFPPQPQVIDACAQLARKVVVGLPDTAPPLVDLKPPIFDQKPDLDDNGDVKPDLGGGVGKFEPVLAEQQAEERGKAMMKDWLVNVKAEAGGGDTKDGVKTEGEELVEIDRKPKGRTLVVMGTYSIGKERIVKAVAKAIGSKIYCDPRKKGILLCETDPELHSLLTSDPLDAQVHLLPLGNIQLDRMQEYLVRLHPHFDRILSFRPTGWTYSPPAGTDLMPDVNMVIRRDQSRWFTDASLRPMRGSCRQFMMYAGVPYSEHSSFFELTCFALSLPGPDVKMIATVNVGNEKSRAKMKKWFEKWQAEKAKRKEKKLPAIVDYRDITYVSGALADWE</sequence>
<keyword evidence="5" id="KW-0539">Nucleus</keyword>
<proteinExistence type="inferred from homology"/>
<dbReference type="GeneID" id="77725703"/>
<dbReference type="Gene3D" id="3.60.15.10">
    <property type="entry name" value="Ribonuclease Z/Hydroxyacylglutathione hydrolase-like"/>
    <property type="match status" value="1"/>
</dbReference>
<comment type="subcellular location">
    <subcellularLocation>
        <location evidence="1">Nucleus</location>
    </subcellularLocation>
</comment>
<feature type="compositionally biased region" description="Pro residues" evidence="6">
    <location>
        <begin position="251"/>
        <end position="260"/>
    </location>
</feature>
<comment type="similarity">
    <text evidence="2">Belongs to the DNA repair metallo-beta-lactamase (DRMBL) family.</text>
</comment>
<protein>
    <submittedName>
        <fullName evidence="9">DNA repair metallo-beta-lactamase-domain-containing protein</fullName>
    </submittedName>
</protein>
<organism evidence="9 10">
    <name type="scientific">Dioszegia hungarica</name>
    <dbReference type="NCBI Taxonomy" id="4972"/>
    <lineage>
        <taxon>Eukaryota</taxon>
        <taxon>Fungi</taxon>
        <taxon>Dikarya</taxon>
        <taxon>Basidiomycota</taxon>
        <taxon>Agaricomycotina</taxon>
        <taxon>Tremellomycetes</taxon>
        <taxon>Tremellales</taxon>
        <taxon>Bulleribasidiaceae</taxon>
        <taxon>Dioszegia</taxon>
    </lineage>
</organism>
<dbReference type="GO" id="GO:0006303">
    <property type="term" value="P:double-strand break repair via nonhomologous end joining"/>
    <property type="evidence" value="ECO:0007669"/>
    <property type="project" value="TreeGrafter"/>
</dbReference>
<dbReference type="GO" id="GO:0003684">
    <property type="term" value="F:damaged DNA binding"/>
    <property type="evidence" value="ECO:0007669"/>
    <property type="project" value="TreeGrafter"/>
</dbReference>
<evidence type="ECO:0000313" key="9">
    <source>
        <dbReference type="EMBL" id="KAI9638791.1"/>
    </source>
</evidence>
<feature type="compositionally biased region" description="Polar residues" evidence="6">
    <location>
        <begin position="236"/>
        <end position="245"/>
    </location>
</feature>
<gene>
    <name evidence="9" type="ORF">MKK02DRAFT_22026</name>
</gene>
<keyword evidence="10" id="KW-1185">Reference proteome</keyword>
<dbReference type="Pfam" id="PF12706">
    <property type="entry name" value="Lactamase_B_2"/>
    <property type="match status" value="1"/>
</dbReference>
<dbReference type="GO" id="GO:0035312">
    <property type="term" value="F:5'-3' DNA exonuclease activity"/>
    <property type="evidence" value="ECO:0007669"/>
    <property type="project" value="TreeGrafter"/>
</dbReference>
<evidence type="ECO:0000256" key="3">
    <source>
        <dbReference type="ARBA" id="ARBA00022763"/>
    </source>
</evidence>
<feature type="region of interest" description="Disordered" evidence="6">
    <location>
        <begin position="1"/>
        <end position="189"/>
    </location>
</feature>
<dbReference type="InterPro" id="IPR001279">
    <property type="entry name" value="Metallo-B-lactamas"/>
</dbReference>
<evidence type="ECO:0000256" key="5">
    <source>
        <dbReference type="ARBA" id="ARBA00023242"/>
    </source>
</evidence>
<keyword evidence="3" id="KW-0227">DNA damage</keyword>
<feature type="region of interest" description="Disordered" evidence="6">
    <location>
        <begin position="206"/>
        <end position="267"/>
    </location>
</feature>
<dbReference type="InterPro" id="IPR011084">
    <property type="entry name" value="DRMBL"/>
</dbReference>
<dbReference type="SUPFAM" id="SSF56281">
    <property type="entry name" value="Metallo-hydrolase/oxidoreductase"/>
    <property type="match status" value="1"/>
</dbReference>
<accession>A0AA38LYC8</accession>
<feature type="compositionally biased region" description="Acidic residues" evidence="6">
    <location>
        <begin position="125"/>
        <end position="140"/>
    </location>
</feature>
<dbReference type="Gene3D" id="3.40.50.12650">
    <property type="match status" value="1"/>
</dbReference>
<feature type="compositionally biased region" description="Acidic residues" evidence="6">
    <location>
        <begin position="96"/>
        <end position="105"/>
    </location>
</feature>
<dbReference type="GO" id="GO:0036297">
    <property type="term" value="P:interstrand cross-link repair"/>
    <property type="evidence" value="ECO:0007669"/>
    <property type="project" value="TreeGrafter"/>
</dbReference>
<evidence type="ECO:0000256" key="2">
    <source>
        <dbReference type="ARBA" id="ARBA00010304"/>
    </source>
</evidence>
<dbReference type="PANTHER" id="PTHR23240">
    <property type="entry name" value="DNA CROSS-LINK REPAIR PROTEIN PSO2/SNM1-RELATED"/>
    <property type="match status" value="1"/>
</dbReference>
<feature type="domain" description="DNA repair metallo-beta-lactamase" evidence="7">
    <location>
        <begin position="628"/>
        <end position="757"/>
    </location>
</feature>
<dbReference type="Proteomes" id="UP001164286">
    <property type="component" value="Unassembled WGS sequence"/>
</dbReference>
<feature type="compositionally biased region" description="Basic and acidic residues" evidence="6">
    <location>
        <begin position="106"/>
        <end position="124"/>
    </location>
</feature>
<dbReference type="GO" id="GO:0005634">
    <property type="term" value="C:nucleus"/>
    <property type="evidence" value="ECO:0007669"/>
    <property type="project" value="UniProtKB-SubCell"/>
</dbReference>
<dbReference type="Pfam" id="PF07522">
    <property type="entry name" value="DRMBL"/>
    <property type="match status" value="1"/>
</dbReference>
<reference evidence="9" key="1">
    <citation type="journal article" date="2022" name="G3 (Bethesda)">
        <title>High quality genome of the basidiomycete yeast Dioszegia hungarica PDD-24b-2 isolated from cloud water.</title>
        <authorList>
            <person name="Jarrige D."/>
            <person name="Haridas S."/>
            <person name="Bleykasten-Grosshans C."/>
            <person name="Joly M."/>
            <person name="Nadalig T."/>
            <person name="Sancelme M."/>
            <person name="Vuilleumier S."/>
            <person name="Grigoriev I.V."/>
            <person name="Amato P."/>
            <person name="Bringel F."/>
        </authorList>
    </citation>
    <scope>NUCLEOTIDE SEQUENCE</scope>
    <source>
        <strain evidence="9">PDD-24b-2</strain>
    </source>
</reference>
<feature type="compositionally biased region" description="Acidic residues" evidence="6">
    <location>
        <begin position="151"/>
        <end position="161"/>
    </location>
</feature>
<dbReference type="EMBL" id="JAKWFO010000002">
    <property type="protein sequence ID" value="KAI9638791.1"/>
    <property type="molecule type" value="Genomic_DNA"/>
</dbReference>
<dbReference type="FunFam" id="3.40.50.12650:FF:000007">
    <property type="entry name" value="DNA cross-link repair 1A protein, variant"/>
    <property type="match status" value="1"/>
</dbReference>
<evidence type="ECO:0000259" key="8">
    <source>
        <dbReference type="Pfam" id="PF12706"/>
    </source>
</evidence>
<dbReference type="RefSeq" id="XP_052948568.1">
    <property type="nucleotide sequence ID" value="XM_053086502.1"/>
</dbReference>
<feature type="compositionally biased region" description="Pro residues" evidence="6">
    <location>
        <begin position="60"/>
        <end position="86"/>
    </location>
</feature>
<evidence type="ECO:0000259" key="7">
    <source>
        <dbReference type="Pfam" id="PF07522"/>
    </source>
</evidence>
<evidence type="ECO:0000256" key="4">
    <source>
        <dbReference type="ARBA" id="ARBA00023204"/>
    </source>
</evidence>
<dbReference type="CDD" id="cd16273">
    <property type="entry name" value="SNM1A-1C-like_MBL-fold"/>
    <property type="match status" value="1"/>
</dbReference>
<evidence type="ECO:0000256" key="6">
    <source>
        <dbReference type="SAM" id="MobiDB-lite"/>
    </source>
</evidence>
<comment type="caution">
    <text evidence="9">The sequence shown here is derived from an EMBL/GenBank/DDBJ whole genome shotgun (WGS) entry which is preliminary data.</text>
</comment>
<keyword evidence="4" id="KW-0234">DNA repair</keyword>
<dbReference type="AlphaFoldDB" id="A0AA38LYC8"/>
<name>A0AA38LYC8_9TREE</name>
<dbReference type="InterPro" id="IPR036866">
    <property type="entry name" value="RibonucZ/Hydroxyglut_hydro"/>
</dbReference>